<evidence type="ECO:0000313" key="2">
    <source>
        <dbReference type="Proteomes" id="UP000000739"/>
    </source>
</evidence>
<reference evidence="1 2" key="1">
    <citation type="journal article" date="2012" name="Environ. Microbiol.">
        <title>The genome sequence of Desulfatibacillum alkenivorans AK-01: a blueprint for anaerobic alkane oxidation.</title>
        <authorList>
            <person name="Callaghan A.V."/>
            <person name="Morris B.E."/>
            <person name="Pereira I.A."/>
            <person name="McInerney M.J."/>
            <person name="Austin R.N."/>
            <person name="Groves J.T."/>
            <person name="Kukor J.J."/>
            <person name="Suflita J.M."/>
            <person name="Young L.Y."/>
            <person name="Zylstra G.J."/>
            <person name="Wawrik B."/>
        </authorList>
    </citation>
    <scope>NUCLEOTIDE SEQUENCE [LARGE SCALE GENOMIC DNA]</scope>
    <source>
        <strain evidence="1 2">AK-01</strain>
    </source>
</reference>
<dbReference type="Proteomes" id="UP000000739">
    <property type="component" value="Chromosome"/>
</dbReference>
<proteinExistence type="predicted"/>
<keyword evidence="2" id="KW-1185">Reference proteome</keyword>
<evidence type="ECO:0000313" key="1">
    <source>
        <dbReference type="EMBL" id="ACL06253.1"/>
    </source>
</evidence>
<dbReference type="RefSeq" id="WP_015949292.1">
    <property type="nucleotide sequence ID" value="NC_011768.1"/>
</dbReference>
<dbReference type="HOGENOM" id="CLU_1641010_0_0_7"/>
<gene>
    <name evidence="1" type="ordered locus">Dalk_4575</name>
</gene>
<organism evidence="1 2">
    <name type="scientific">Desulfatibacillum aliphaticivorans</name>
    <dbReference type="NCBI Taxonomy" id="218208"/>
    <lineage>
        <taxon>Bacteria</taxon>
        <taxon>Pseudomonadati</taxon>
        <taxon>Thermodesulfobacteriota</taxon>
        <taxon>Desulfobacteria</taxon>
        <taxon>Desulfobacterales</taxon>
        <taxon>Desulfatibacillaceae</taxon>
        <taxon>Desulfatibacillum</taxon>
    </lineage>
</organism>
<dbReference type="EMBL" id="CP001322">
    <property type="protein sequence ID" value="ACL06253.1"/>
    <property type="molecule type" value="Genomic_DNA"/>
</dbReference>
<name>B8FNH2_DESAL</name>
<accession>B8FNH2</accession>
<sequence length="161" mass="18539">MKIQPPEALLKMCCGETYENMWAVSLDRAQHLRTCNYWYLVDNYATPHTAFRTKEHMEAWLNLLGLALEEPLPQKTGEHGSAKVVGRYKRLSVVCSQEEWDSFRPEKEVRMVSNGRYTAAKMFTEKDGTAVMVVPNPNCKWRKEYDHAETRALNDKGILAA</sequence>
<dbReference type="KEGG" id="dal:Dalk_4575"/>
<dbReference type="AlphaFoldDB" id="B8FNH2"/>
<protein>
    <submittedName>
        <fullName evidence="1">Uncharacterized protein</fullName>
    </submittedName>
</protein>